<gene>
    <name evidence="1" type="ORF">CALVIDRAFT_540412</name>
</gene>
<dbReference type="STRING" id="1330018.A0A167ITI9"/>
<reference evidence="1 2" key="1">
    <citation type="journal article" date="2016" name="Mol. Biol. Evol.">
        <title>Comparative Genomics of Early-Diverging Mushroom-Forming Fungi Provides Insights into the Origins of Lignocellulose Decay Capabilities.</title>
        <authorList>
            <person name="Nagy L.G."/>
            <person name="Riley R."/>
            <person name="Tritt A."/>
            <person name="Adam C."/>
            <person name="Daum C."/>
            <person name="Floudas D."/>
            <person name="Sun H."/>
            <person name="Yadav J.S."/>
            <person name="Pangilinan J."/>
            <person name="Larsson K.H."/>
            <person name="Matsuura K."/>
            <person name="Barry K."/>
            <person name="Labutti K."/>
            <person name="Kuo R."/>
            <person name="Ohm R.A."/>
            <person name="Bhattacharya S.S."/>
            <person name="Shirouzu T."/>
            <person name="Yoshinaga Y."/>
            <person name="Martin F.M."/>
            <person name="Grigoriev I.V."/>
            <person name="Hibbett D.S."/>
        </authorList>
    </citation>
    <scope>NUCLEOTIDE SEQUENCE [LARGE SCALE GENOMIC DNA]</scope>
    <source>
        <strain evidence="1 2">TUFC12733</strain>
    </source>
</reference>
<dbReference type="AlphaFoldDB" id="A0A167ITI9"/>
<evidence type="ECO:0000313" key="1">
    <source>
        <dbReference type="EMBL" id="KZO92944.1"/>
    </source>
</evidence>
<sequence length="195" mass="21589">MQLSVAQKETAVPPSAIALQELVETAESDANAAALRPEIPGLDAASAAVEKISNGMEAASDIADALDGLLSKLDFFITLMDKVSEVHPYTKMAWTILSAALKVIPSKAQKERDKKMKELIEKMTTVYEFLCDARDLRSDKARMGVLSRLATQTVDCAHFISSCLEKTNFVMRLVAQRFSKWISTEDRNRNEFGCR</sequence>
<evidence type="ECO:0008006" key="3">
    <source>
        <dbReference type="Google" id="ProtNLM"/>
    </source>
</evidence>
<organism evidence="1 2">
    <name type="scientific">Calocera viscosa (strain TUFC12733)</name>
    <dbReference type="NCBI Taxonomy" id="1330018"/>
    <lineage>
        <taxon>Eukaryota</taxon>
        <taxon>Fungi</taxon>
        <taxon>Dikarya</taxon>
        <taxon>Basidiomycota</taxon>
        <taxon>Agaricomycotina</taxon>
        <taxon>Dacrymycetes</taxon>
        <taxon>Dacrymycetales</taxon>
        <taxon>Dacrymycetaceae</taxon>
        <taxon>Calocera</taxon>
    </lineage>
</organism>
<dbReference type="EMBL" id="KV417305">
    <property type="protein sequence ID" value="KZO92944.1"/>
    <property type="molecule type" value="Genomic_DNA"/>
</dbReference>
<protein>
    <recommendedName>
        <fullName evidence="3">Fungal STAND N-terminal Goodbye domain-containing protein</fullName>
    </recommendedName>
</protein>
<dbReference type="Proteomes" id="UP000076738">
    <property type="component" value="Unassembled WGS sequence"/>
</dbReference>
<proteinExistence type="predicted"/>
<dbReference type="OrthoDB" id="2665447at2759"/>
<name>A0A167ITI9_CALVF</name>
<keyword evidence="2" id="KW-1185">Reference proteome</keyword>
<accession>A0A167ITI9</accession>
<evidence type="ECO:0000313" key="2">
    <source>
        <dbReference type="Proteomes" id="UP000076738"/>
    </source>
</evidence>